<feature type="compositionally biased region" description="Polar residues" evidence="3">
    <location>
        <begin position="1238"/>
        <end position="1252"/>
    </location>
</feature>
<dbReference type="PANTHER" id="PTHR22872">
    <property type="entry name" value="BTK-BINDING PROTEIN-RELATED"/>
    <property type="match status" value="1"/>
</dbReference>
<name>A8N8F5_COPC7</name>
<organism evidence="5 6">
    <name type="scientific">Coprinopsis cinerea (strain Okayama-7 / 130 / ATCC MYA-4618 / FGSC 9003)</name>
    <name type="common">Inky cap fungus</name>
    <name type="synonym">Hormographiella aspergillata</name>
    <dbReference type="NCBI Taxonomy" id="240176"/>
    <lineage>
        <taxon>Eukaryota</taxon>
        <taxon>Fungi</taxon>
        <taxon>Dikarya</taxon>
        <taxon>Basidiomycota</taxon>
        <taxon>Agaricomycotina</taxon>
        <taxon>Agaricomycetes</taxon>
        <taxon>Agaricomycetidae</taxon>
        <taxon>Agaricales</taxon>
        <taxon>Agaricineae</taxon>
        <taxon>Psathyrellaceae</taxon>
        <taxon>Coprinopsis</taxon>
    </lineage>
</organism>
<dbReference type="Gene3D" id="3.30.710.10">
    <property type="entry name" value="Potassium Channel Kv1.1, Chain A"/>
    <property type="match status" value="2"/>
</dbReference>
<dbReference type="SUPFAM" id="SSF50985">
    <property type="entry name" value="RCC1/BLIP-II"/>
    <property type="match status" value="1"/>
</dbReference>
<dbReference type="CDD" id="cd18500">
    <property type="entry name" value="BACK_IBtk"/>
    <property type="match status" value="1"/>
</dbReference>
<dbReference type="STRING" id="240176.A8N8F5"/>
<dbReference type="Pfam" id="PF00651">
    <property type="entry name" value="BTB"/>
    <property type="match status" value="1"/>
</dbReference>
<dbReference type="Gene3D" id="1.25.40.20">
    <property type="entry name" value="Ankyrin repeat-containing domain"/>
    <property type="match status" value="1"/>
</dbReference>
<dbReference type="InterPro" id="IPR009091">
    <property type="entry name" value="RCC1/BLIP-II"/>
</dbReference>
<dbReference type="InterPro" id="IPR002110">
    <property type="entry name" value="Ankyrin_rpt"/>
</dbReference>
<dbReference type="SMART" id="SM00248">
    <property type="entry name" value="ANK"/>
    <property type="match status" value="2"/>
</dbReference>
<feature type="compositionally biased region" description="Low complexity" evidence="3">
    <location>
        <begin position="1258"/>
        <end position="1272"/>
    </location>
</feature>
<dbReference type="PROSITE" id="PS50097">
    <property type="entry name" value="BTB"/>
    <property type="match status" value="2"/>
</dbReference>
<feature type="compositionally biased region" description="Low complexity" evidence="3">
    <location>
        <begin position="1294"/>
        <end position="1308"/>
    </location>
</feature>
<dbReference type="InterPro" id="IPR036770">
    <property type="entry name" value="Ankyrin_rpt-contain_sf"/>
</dbReference>
<feature type="compositionally biased region" description="Polar residues" evidence="3">
    <location>
        <begin position="1338"/>
        <end position="1352"/>
    </location>
</feature>
<dbReference type="InterPro" id="IPR011333">
    <property type="entry name" value="SKP1/BTB/POZ_sf"/>
</dbReference>
<evidence type="ECO:0000259" key="4">
    <source>
        <dbReference type="PROSITE" id="PS50097"/>
    </source>
</evidence>
<dbReference type="FunCoup" id="A8N8F5">
    <property type="interactions" value="92"/>
</dbReference>
<evidence type="ECO:0000313" key="6">
    <source>
        <dbReference type="Proteomes" id="UP000001861"/>
    </source>
</evidence>
<feature type="repeat" description="RCC1" evidence="2">
    <location>
        <begin position="434"/>
        <end position="485"/>
    </location>
</feature>
<dbReference type="InterPro" id="IPR000210">
    <property type="entry name" value="BTB/POZ_dom"/>
</dbReference>
<feature type="region of interest" description="Disordered" evidence="3">
    <location>
        <begin position="1222"/>
        <end position="1367"/>
    </location>
</feature>
<feature type="compositionally biased region" description="Basic residues" evidence="3">
    <location>
        <begin position="1454"/>
        <end position="1469"/>
    </location>
</feature>
<gene>
    <name evidence="5" type="ORF">CC1G_04002</name>
</gene>
<dbReference type="SUPFAM" id="SSF54695">
    <property type="entry name" value="POZ domain"/>
    <property type="match status" value="2"/>
</dbReference>
<dbReference type="Proteomes" id="UP000001861">
    <property type="component" value="Unassembled WGS sequence"/>
</dbReference>
<dbReference type="InterPro" id="IPR051625">
    <property type="entry name" value="Signaling_Regulatory_Domain"/>
</dbReference>
<evidence type="ECO:0000256" key="3">
    <source>
        <dbReference type="SAM" id="MobiDB-lite"/>
    </source>
</evidence>
<dbReference type="KEGG" id="cci:CC1G_04002"/>
<dbReference type="GeneID" id="6007572"/>
<protein>
    <recommendedName>
        <fullName evidence="4">BTB domain-containing protein</fullName>
    </recommendedName>
</protein>
<dbReference type="RefSeq" id="XP_001831111.2">
    <property type="nucleotide sequence ID" value="XM_001831059.2"/>
</dbReference>
<feature type="compositionally biased region" description="Low complexity" evidence="3">
    <location>
        <begin position="1524"/>
        <end position="1537"/>
    </location>
</feature>
<dbReference type="OMA" id="FEFVLRY"/>
<reference evidence="5 6" key="1">
    <citation type="journal article" date="2010" name="Proc. Natl. Acad. Sci. U.S.A.">
        <title>Insights into evolution of multicellular fungi from the assembled chromosomes of the mushroom Coprinopsis cinerea (Coprinus cinereus).</title>
        <authorList>
            <person name="Stajich J.E."/>
            <person name="Wilke S.K."/>
            <person name="Ahren D."/>
            <person name="Au C.H."/>
            <person name="Birren B.W."/>
            <person name="Borodovsky M."/>
            <person name="Burns C."/>
            <person name="Canback B."/>
            <person name="Casselton L.A."/>
            <person name="Cheng C.K."/>
            <person name="Deng J."/>
            <person name="Dietrich F.S."/>
            <person name="Fargo D.C."/>
            <person name="Farman M.L."/>
            <person name="Gathman A.C."/>
            <person name="Goldberg J."/>
            <person name="Guigo R."/>
            <person name="Hoegger P.J."/>
            <person name="Hooker J.B."/>
            <person name="Huggins A."/>
            <person name="James T.Y."/>
            <person name="Kamada T."/>
            <person name="Kilaru S."/>
            <person name="Kodira C."/>
            <person name="Kues U."/>
            <person name="Kupfer D."/>
            <person name="Kwan H.S."/>
            <person name="Lomsadze A."/>
            <person name="Li W."/>
            <person name="Lilly W.W."/>
            <person name="Ma L.J."/>
            <person name="Mackey A.J."/>
            <person name="Manning G."/>
            <person name="Martin F."/>
            <person name="Muraguchi H."/>
            <person name="Natvig D.O."/>
            <person name="Palmerini H."/>
            <person name="Ramesh M.A."/>
            <person name="Rehmeyer C.J."/>
            <person name="Roe B.A."/>
            <person name="Shenoy N."/>
            <person name="Stanke M."/>
            <person name="Ter-Hovhannisyan V."/>
            <person name="Tunlid A."/>
            <person name="Velagapudi R."/>
            <person name="Vision T.J."/>
            <person name="Zeng Q."/>
            <person name="Zolan M.E."/>
            <person name="Pukkila P.J."/>
        </authorList>
    </citation>
    <scope>NUCLEOTIDE SEQUENCE [LARGE SCALE GENOMIC DNA]</scope>
    <source>
        <strain evidence="6">Okayama-7 / 130 / ATCC MYA-4618 / FGSC 9003</strain>
    </source>
</reference>
<feature type="domain" description="BTB" evidence="4">
    <location>
        <begin position="760"/>
        <end position="843"/>
    </location>
</feature>
<dbReference type="OrthoDB" id="1893551at2759"/>
<feature type="compositionally biased region" description="Low complexity" evidence="3">
    <location>
        <begin position="1227"/>
        <end position="1237"/>
    </location>
</feature>
<feature type="region of interest" description="Disordered" evidence="3">
    <location>
        <begin position="1136"/>
        <end position="1208"/>
    </location>
</feature>
<feature type="region of interest" description="Disordered" evidence="3">
    <location>
        <begin position="116"/>
        <end position="146"/>
    </location>
</feature>
<keyword evidence="6" id="KW-1185">Reference proteome</keyword>
<dbReference type="SUPFAM" id="SSF48403">
    <property type="entry name" value="Ankyrin repeat"/>
    <property type="match status" value="1"/>
</dbReference>
<evidence type="ECO:0000313" key="5">
    <source>
        <dbReference type="EMBL" id="EAU90733.2"/>
    </source>
</evidence>
<comment type="caution">
    <text evidence="5">The sequence shown here is derived from an EMBL/GenBank/DDBJ whole genome shotgun (WGS) entry which is preliminary data.</text>
</comment>
<dbReference type="VEuPathDB" id="FungiDB:CC1G_04002"/>
<dbReference type="eggNOG" id="KOG0783">
    <property type="taxonomic scope" value="Eukaryota"/>
</dbReference>
<feature type="compositionally biased region" description="Gly residues" evidence="3">
    <location>
        <begin position="1477"/>
        <end position="1493"/>
    </location>
</feature>
<feature type="repeat" description="RCC1" evidence="2">
    <location>
        <begin position="253"/>
        <end position="321"/>
    </location>
</feature>
<dbReference type="CDD" id="cd18186">
    <property type="entry name" value="BTB_POZ_ZBTB_KLHL-like"/>
    <property type="match status" value="1"/>
</dbReference>
<feature type="repeat" description="RCC1" evidence="2">
    <location>
        <begin position="374"/>
        <end position="434"/>
    </location>
</feature>
<accession>A8N8F5</accession>
<dbReference type="PANTHER" id="PTHR22872:SF2">
    <property type="entry name" value="INHIBITOR OF BRUTON TYROSINE KINASE"/>
    <property type="match status" value="1"/>
</dbReference>
<dbReference type="Gene3D" id="2.130.10.30">
    <property type="entry name" value="Regulator of chromosome condensation 1/beta-lactamase-inhibitor protein II"/>
    <property type="match status" value="1"/>
</dbReference>
<feature type="repeat" description="RCC1" evidence="2">
    <location>
        <begin position="324"/>
        <end position="373"/>
    </location>
</feature>
<dbReference type="Pfam" id="PF12796">
    <property type="entry name" value="Ank_2"/>
    <property type="match status" value="1"/>
</dbReference>
<dbReference type="SMART" id="SM00225">
    <property type="entry name" value="BTB"/>
    <property type="match status" value="2"/>
</dbReference>
<keyword evidence="1" id="KW-0677">Repeat</keyword>
<sequence length="1537" mass="168469">MEPGIFQYVMTLQRRPPRISLYSKHVGAKENAHAYYQDILLTLSWVSCHCERAFASRRKARFALASPPGWWVAQRMTQRAQMTHMSFYTVCMTLAHDYFNTRNLQQFQRLLDGGLNDRKQQAGNGASAQPSTSGAKSWNKPSPLATMTPPVDVNARDWLGRTVLHLACSAVENVEYVRALLKHPNINVNVPDTESHWTPLHRALYHANLPAAQMLLQRSDIDISLKDWEGYTAFDLYNSTINGTNPDSRQLNAELFTWGANRNAALGLGDGNDRSHPDQVIIPGKGNPEDLKDNKLTERFIPISIRQIQMSKLHTAIVTSEESGNLRVCGFGSGGRLGPGQHTQFSLKPLPQFSYTITQVALGQDHTLALTKNGEVLSWGLNHFSQLGYPLELTGGKLEEPIQPTPRKIPGPLKKETVIGIAASKKASACWTLDEVFTWGTNAGQLGYDKNAQPVQVIPRKVTKFSQPVIALALSDNAMAGLLQTQQVECIWNDRHYRINFPIHAFPSEIQPFRPRQAIKDFHIAKVTCCGDLFAALSSNGEVFTFSPPTDGGDGVDGYHHKGSPFKPQRVWALRKKFSSVRDVAMGAEGSIIICTESGHTYVRIRTGKGGGKNFKFQRIPHLQRVTHVCANSTGAFGALRVDFRPKKIDIQGPSIAEDLSRVQPYRLPFPAEAVPSGHRFHPTVVDALDEAGRSKTSINVPALSLDDDNYIDEDGDDADIEKDIRTLQGFMNIIQREERKVKAAKGSLKYGGVALPHGADTLISIGTIHVPAHSVILAARSTVLDDILSKRTTATSSSISIVVTRRLPGPGNGVSNLTSLAFSGIHPLSLLIILHYLYSDEVLAIWDRRVYSSLTDHALSTLKVDVAEIKSDLRTLAATLELPHLSQVLQAPVKRPPAPSLSTDLSALFEKAQGSKQRRSLPCSPDVVLELRDKEVWTYSVILRARSEFFSCLLDEDTWTRKRWGQDGVLRVDLKHMRWHVMEFVLKFLLCGKDKELFDVLPFTESVDDVLEFMFDVMAAASELLLDRLILICSSVILTFLDIHNCCYILSEASYYHAYQLINSVQEYMAANMESLLEMGMLDDLPYSLVKQLSKFIKERQLEKSSFSRTDVYLDGLLAKHWDWLEGQDIPVPYVRSGKQHPSRELAKTRLSPPVPPKEVPSTPSKQLKIPTSAVQRRPSGDDLFAMDLGEPATQPSQSSTPWKVPDAPRVDMRALMAEAQESNRSIAPPISASPSRGQTPRTTSGPSTINGPGWKTPGPSTTPLTPSRSSASQGPSWRQHASPQLPPPASATPPSATPGAGPLAPKAAPPSPSPLRSKASKPTTPLAPLPGMGPTFTPTKQAVSKSSGIRNVSGGKAWTAPPPEPVVVTTNSKAVSFAAIQEAQQTQHAPVKDRRSLKEIQEEEEALQAEADFLKWWEAEENRVKEEMAALEKINQGGLTKGERGSGGGRGGRGKGRGKSEHHRPRSGNKPPATGGSGGAPADAGEGGPSRGEGETQGKGKPTKSSNPDDGQPRRHRRPPKKQAQGQQAGQVPSS</sequence>
<evidence type="ECO:0000256" key="1">
    <source>
        <dbReference type="ARBA" id="ARBA00022737"/>
    </source>
</evidence>
<evidence type="ECO:0000256" key="2">
    <source>
        <dbReference type="PROSITE-ProRule" id="PRU00235"/>
    </source>
</evidence>
<feature type="region of interest" description="Disordered" evidence="3">
    <location>
        <begin position="1435"/>
        <end position="1537"/>
    </location>
</feature>
<dbReference type="HOGENOM" id="CLU_002285_0_0_1"/>
<dbReference type="InParanoid" id="A8N8F5"/>
<feature type="domain" description="BTB" evidence="4">
    <location>
        <begin position="926"/>
        <end position="994"/>
    </location>
</feature>
<dbReference type="EMBL" id="AACS02000007">
    <property type="protein sequence ID" value="EAU90733.2"/>
    <property type="molecule type" value="Genomic_DNA"/>
</dbReference>
<dbReference type="PROSITE" id="PS50012">
    <property type="entry name" value="RCC1_3"/>
    <property type="match status" value="4"/>
</dbReference>
<proteinExistence type="predicted"/>
<dbReference type="InterPro" id="IPR000408">
    <property type="entry name" value="Reg_chr_condens"/>
</dbReference>
<feature type="compositionally biased region" description="Polar residues" evidence="3">
    <location>
        <begin position="121"/>
        <end position="140"/>
    </location>
</feature>
<dbReference type="Pfam" id="PF13540">
    <property type="entry name" value="RCC1_2"/>
    <property type="match status" value="1"/>
</dbReference>